<dbReference type="InterPro" id="IPR029193">
    <property type="entry name" value="TEX12"/>
</dbReference>
<dbReference type="GeneTree" id="ENSGT00960000189801"/>
<sequence length="105" mass="12272">AMASNSQKFREINTENCQAELERKMVIFYCNRGLILSETGEKVNDINIDFNHRFLHFSAKIALDSSYVQELDEILKEARAIEKHLQQKREKLKQRFAVIVNSLQS</sequence>
<organism evidence="2 3">
    <name type="scientific">Serinus canaria</name>
    <name type="common">Island canary</name>
    <name type="synonym">Fringilla canaria</name>
    <dbReference type="NCBI Taxonomy" id="9135"/>
    <lineage>
        <taxon>Eukaryota</taxon>
        <taxon>Metazoa</taxon>
        <taxon>Chordata</taxon>
        <taxon>Craniata</taxon>
        <taxon>Vertebrata</taxon>
        <taxon>Euteleostomi</taxon>
        <taxon>Archelosauria</taxon>
        <taxon>Archosauria</taxon>
        <taxon>Dinosauria</taxon>
        <taxon>Saurischia</taxon>
        <taxon>Theropoda</taxon>
        <taxon>Coelurosauria</taxon>
        <taxon>Aves</taxon>
        <taxon>Neognathae</taxon>
        <taxon>Neoaves</taxon>
        <taxon>Telluraves</taxon>
        <taxon>Australaves</taxon>
        <taxon>Passeriformes</taxon>
        <taxon>Passeroidea</taxon>
        <taxon>Fringillidae</taxon>
        <taxon>Carduelinae</taxon>
        <taxon>Serinus</taxon>
    </lineage>
</organism>
<evidence type="ECO:0000313" key="2">
    <source>
        <dbReference type="Ensembl" id="ENSSCAP00000010139.1"/>
    </source>
</evidence>
<reference evidence="2" key="1">
    <citation type="submission" date="2025-08" db="UniProtKB">
        <authorList>
            <consortium name="Ensembl"/>
        </authorList>
    </citation>
    <scope>IDENTIFICATION</scope>
</reference>
<keyword evidence="3" id="KW-1185">Reference proteome</keyword>
<dbReference type="Proteomes" id="UP000694409">
    <property type="component" value="Unassembled WGS sequence"/>
</dbReference>
<dbReference type="PANTHER" id="PTHR37349:SF1">
    <property type="entry name" value="TESTIS-EXPRESSED PROTEIN 12"/>
    <property type="match status" value="1"/>
</dbReference>
<dbReference type="Ensembl" id="ENSSCAT00000011465.1">
    <property type="protein sequence ID" value="ENSSCAP00000010139.1"/>
    <property type="gene ID" value="ENSSCAG00000007697.1"/>
</dbReference>
<reference evidence="2" key="2">
    <citation type="submission" date="2025-09" db="UniProtKB">
        <authorList>
            <consortium name="Ensembl"/>
        </authorList>
    </citation>
    <scope>IDENTIFICATION</scope>
</reference>
<dbReference type="AlphaFoldDB" id="A0A8C9MZR1"/>
<accession>A0A8C9MZR1</accession>
<feature type="coiled-coil region" evidence="1">
    <location>
        <begin position="68"/>
        <end position="95"/>
    </location>
</feature>
<proteinExistence type="predicted"/>
<keyword evidence="1" id="KW-0175">Coiled coil</keyword>
<dbReference type="PANTHER" id="PTHR37349">
    <property type="entry name" value="TESTIS-EXPRESSED PROTEIN 12"/>
    <property type="match status" value="1"/>
</dbReference>
<evidence type="ECO:0000313" key="3">
    <source>
        <dbReference type="Proteomes" id="UP000694409"/>
    </source>
</evidence>
<evidence type="ECO:0000256" key="1">
    <source>
        <dbReference type="SAM" id="Coils"/>
    </source>
</evidence>
<protein>
    <submittedName>
        <fullName evidence="2">Uncharacterized protein</fullName>
    </submittedName>
</protein>
<name>A0A8C9MZR1_SERCA</name>
<dbReference type="Pfam" id="PF15219">
    <property type="entry name" value="TEX12"/>
    <property type="match status" value="1"/>
</dbReference>